<dbReference type="EMBL" id="KQ420358">
    <property type="protein sequence ID" value="KOF80525.1"/>
    <property type="molecule type" value="Genomic_DNA"/>
</dbReference>
<keyword evidence="1" id="KW-0472">Membrane</keyword>
<organism evidence="2">
    <name type="scientific">Octopus bimaculoides</name>
    <name type="common">California two-spotted octopus</name>
    <dbReference type="NCBI Taxonomy" id="37653"/>
    <lineage>
        <taxon>Eukaryota</taxon>
        <taxon>Metazoa</taxon>
        <taxon>Spiralia</taxon>
        <taxon>Lophotrochozoa</taxon>
        <taxon>Mollusca</taxon>
        <taxon>Cephalopoda</taxon>
        <taxon>Coleoidea</taxon>
        <taxon>Octopodiformes</taxon>
        <taxon>Octopoda</taxon>
        <taxon>Incirrata</taxon>
        <taxon>Octopodidae</taxon>
        <taxon>Octopus</taxon>
    </lineage>
</organism>
<accession>A0A0L8GV90</accession>
<protein>
    <submittedName>
        <fullName evidence="2">Uncharacterized protein</fullName>
    </submittedName>
</protein>
<keyword evidence="1" id="KW-1133">Transmembrane helix</keyword>
<evidence type="ECO:0000256" key="1">
    <source>
        <dbReference type="SAM" id="Phobius"/>
    </source>
</evidence>
<keyword evidence="1" id="KW-0812">Transmembrane</keyword>
<dbReference type="AlphaFoldDB" id="A0A0L8GV90"/>
<evidence type="ECO:0000313" key="2">
    <source>
        <dbReference type="EMBL" id="KOF80525.1"/>
    </source>
</evidence>
<reference evidence="2" key="1">
    <citation type="submission" date="2015-07" db="EMBL/GenBank/DDBJ databases">
        <title>MeaNS - Measles Nucleotide Surveillance Program.</title>
        <authorList>
            <person name="Tran T."/>
            <person name="Druce J."/>
        </authorList>
    </citation>
    <scope>NUCLEOTIDE SEQUENCE</scope>
    <source>
        <strain evidence="2">UCB-OBI-ISO-001</strain>
        <tissue evidence="2">Gonad</tissue>
    </source>
</reference>
<sequence length="55" mass="6196">MSLKISSVFSIMSFKCFVAAHGEIICVLDLLCSYSLAVLLAFPVWQMSLKQHLFK</sequence>
<name>A0A0L8GV90_OCTBM</name>
<proteinExistence type="predicted"/>
<feature type="transmembrane region" description="Helical" evidence="1">
    <location>
        <begin position="20"/>
        <end position="45"/>
    </location>
</feature>
<gene>
    <name evidence="2" type="ORF">OCBIM_22027754mg</name>
</gene>